<dbReference type="PROSITE" id="PS51711">
    <property type="entry name" value="G_FEOB"/>
    <property type="match status" value="1"/>
</dbReference>
<evidence type="ECO:0000256" key="10">
    <source>
        <dbReference type="ARBA" id="ARBA00023065"/>
    </source>
</evidence>
<keyword evidence="12 15" id="KW-0472">Membrane</keyword>
<keyword evidence="7" id="KW-0547">Nucleotide-binding</keyword>
<sequence length="699" mass="78332">MAHELSIGFVGNPNCGKTTLFNAYTGANLKVANWPGVTVEKKEGRFQYHDHEYKLVDLPGTYSLTSYTMEEQVSRQYILSDDVDVIIDVADASALERNLYLTLQLIELGKPVILALNMMDIVEKRGMEIDTHRLPEMLGIPVIPVSARRKTGLDILMHAASHHKDHREDMPLIHHHHSSAGIPEHGRSQTAQTRHSHHHHHHHHHQEYTMVYSDEIENKIDQLLEVLRDKYPSLRNPRWYAIKLLESDKEVLKQCPIDRPDILDRSYEQEIINQKYDFIDEIIQEVLVNKEKKEVFTDKIDNVLTNTWLGLPIFLGIMALVFFLTFTVGDWLKGFFEMGLDLFSGAVLSSLQAINTAPMLISLIVDGIITGVGGILTFLPNIFILFLALAFLEDSGYMSRVAYVMDGIMGKLGLSGRSFIPMILGFGCSVPAIMASRALENKRDRYKTMLITPFMSCSARLPIYVLFSEMFFPEKALLVAYSMYLLGLVVAVLSAFFMHLLDRKKTRENSLLIELPEYKAPSARTIAIYVWEKVKDYLTKAGTVIFIASILMWFLLNFGPSGYSADMSQTYGSLLGKWIVPFFAPIGLGYWQIVVALIAGISAKEVVVSSCAVLFGISNITSNAGMSAFMGTLSSIGFGALNAYALMTFSLLYIPCAATLATIKKETGSWGWTGLTALFQIAVAWVVTFLVYHIGLLIV</sequence>
<dbReference type="InterPro" id="IPR030389">
    <property type="entry name" value="G_FEOB_dom"/>
</dbReference>
<evidence type="ECO:0000256" key="2">
    <source>
        <dbReference type="ARBA" id="ARBA00004651"/>
    </source>
</evidence>
<evidence type="ECO:0000256" key="11">
    <source>
        <dbReference type="ARBA" id="ARBA00023134"/>
    </source>
</evidence>
<evidence type="ECO:0000256" key="6">
    <source>
        <dbReference type="ARBA" id="ARBA00022692"/>
    </source>
</evidence>
<keyword evidence="6 15" id="KW-0812">Transmembrane</keyword>
<gene>
    <name evidence="18" type="primary">feoB</name>
    <name evidence="18" type="ORF">NE695_01505</name>
</gene>
<evidence type="ECO:0000256" key="3">
    <source>
        <dbReference type="ARBA" id="ARBA00022448"/>
    </source>
</evidence>
<dbReference type="EMBL" id="JANFZH010000002">
    <property type="protein sequence ID" value="MCQ4838586.1"/>
    <property type="molecule type" value="Genomic_DNA"/>
</dbReference>
<evidence type="ECO:0000313" key="19">
    <source>
        <dbReference type="Proteomes" id="UP001524473"/>
    </source>
</evidence>
<dbReference type="PANTHER" id="PTHR43185">
    <property type="entry name" value="FERROUS IRON TRANSPORT PROTEIN B"/>
    <property type="match status" value="1"/>
</dbReference>
<feature type="transmembrane region" description="Helical" evidence="15">
    <location>
        <begin position="537"/>
        <end position="558"/>
    </location>
</feature>
<evidence type="ECO:0000256" key="15">
    <source>
        <dbReference type="RuleBase" id="RU362098"/>
    </source>
</evidence>
<comment type="function">
    <text evidence="1 15">Probable transporter of a GTP-driven Fe(2+) uptake system.</text>
</comment>
<dbReference type="Pfam" id="PF07664">
    <property type="entry name" value="FeoB_C"/>
    <property type="match status" value="1"/>
</dbReference>
<evidence type="ECO:0000256" key="1">
    <source>
        <dbReference type="ARBA" id="ARBA00003926"/>
    </source>
</evidence>
<evidence type="ECO:0000256" key="16">
    <source>
        <dbReference type="SAM" id="MobiDB-lite"/>
    </source>
</evidence>
<feature type="transmembrane region" description="Helical" evidence="15">
    <location>
        <begin position="641"/>
        <end position="663"/>
    </location>
</feature>
<feature type="transmembrane region" description="Helical" evidence="15">
    <location>
        <begin position="419"/>
        <end position="436"/>
    </location>
</feature>
<keyword evidence="4" id="KW-1003">Cell membrane</keyword>
<dbReference type="Pfam" id="PF02421">
    <property type="entry name" value="FeoB_N"/>
    <property type="match status" value="1"/>
</dbReference>
<dbReference type="Gene3D" id="3.40.50.300">
    <property type="entry name" value="P-loop containing nucleotide triphosphate hydrolases"/>
    <property type="match status" value="1"/>
</dbReference>
<dbReference type="Pfam" id="PF07670">
    <property type="entry name" value="Gate"/>
    <property type="match status" value="2"/>
</dbReference>
<dbReference type="Proteomes" id="UP001524473">
    <property type="component" value="Unassembled WGS sequence"/>
</dbReference>
<dbReference type="InterPro" id="IPR050860">
    <property type="entry name" value="FeoB_GTPase"/>
</dbReference>
<dbReference type="RefSeq" id="WP_256191490.1">
    <property type="nucleotide sequence ID" value="NZ_CAJKKG010000084.1"/>
</dbReference>
<feature type="transmembrane region" description="Helical" evidence="15">
    <location>
        <begin position="346"/>
        <end position="365"/>
    </location>
</feature>
<comment type="similarity">
    <text evidence="15">Belongs to the TRAFAC class TrmE-Era-EngA-EngB-Septin-like GTPase superfamily. FeoB GTPase (TC 9.A.8) family.</text>
</comment>
<evidence type="ECO:0000256" key="8">
    <source>
        <dbReference type="ARBA" id="ARBA00022989"/>
    </source>
</evidence>
<keyword evidence="19" id="KW-1185">Reference proteome</keyword>
<feature type="compositionally biased region" description="Basic residues" evidence="16">
    <location>
        <begin position="194"/>
        <end position="205"/>
    </location>
</feature>
<feature type="domain" description="FeoB-type G" evidence="17">
    <location>
        <begin position="4"/>
        <end position="166"/>
    </location>
</feature>
<dbReference type="InterPro" id="IPR011642">
    <property type="entry name" value="Gate_dom"/>
</dbReference>
<protein>
    <recommendedName>
        <fullName evidence="13 14">Ferrous iron transport protein B</fullName>
    </recommendedName>
</protein>
<evidence type="ECO:0000256" key="4">
    <source>
        <dbReference type="ARBA" id="ARBA00022475"/>
    </source>
</evidence>
<keyword evidence="10" id="KW-0406">Ion transport</keyword>
<comment type="caution">
    <text evidence="18">The sequence shown here is derived from an EMBL/GenBank/DDBJ whole genome shotgun (WGS) entry which is preliminary data.</text>
</comment>
<dbReference type="InterPro" id="IPR011640">
    <property type="entry name" value="Fe2_transport_prot_B_C"/>
</dbReference>
<feature type="transmembrane region" description="Helical" evidence="15">
    <location>
        <begin position="578"/>
        <end position="599"/>
    </location>
</feature>
<evidence type="ECO:0000256" key="14">
    <source>
        <dbReference type="NCBIfam" id="TIGR00437"/>
    </source>
</evidence>
<dbReference type="InterPro" id="IPR041069">
    <property type="entry name" value="FeoB_Cyto"/>
</dbReference>
<dbReference type="CDD" id="cd01879">
    <property type="entry name" value="FeoB"/>
    <property type="match status" value="1"/>
</dbReference>
<evidence type="ECO:0000256" key="12">
    <source>
        <dbReference type="ARBA" id="ARBA00023136"/>
    </source>
</evidence>
<name>A0ABT1RV90_9FIRM</name>
<dbReference type="Pfam" id="PF17910">
    <property type="entry name" value="FeoB_Cyto"/>
    <property type="match status" value="1"/>
</dbReference>
<dbReference type="PANTHER" id="PTHR43185:SF1">
    <property type="entry name" value="FE(2+) TRANSPORTER FEOB"/>
    <property type="match status" value="1"/>
</dbReference>
<keyword evidence="9 15" id="KW-0408">Iron</keyword>
<dbReference type="InterPro" id="IPR005225">
    <property type="entry name" value="Small_GTP-bd"/>
</dbReference>
<evidence type="ECO:0000313" key="18">
    <source>
        <dbReference type="EMBL" id="MCQ4838586.1"/>
    </source>
</evidence>
<keyword evidence="8 15" id="KW-1133">Transmembrane helix</keyword>
<organism evidence="18 19">
    <name type="scientific">Neglectibacter timonensis</name>
    <dbReference type="NCBI Taxonomy" id="1776382"/>
    <lineage>
        <taxon>Bacteria</taxon>
        <taxon>Bacillati</taxon>
        <taxon>Bacillota</taxon>
        <taxon>Clostridia</taxon>
        <taxon>Eubacteriales</taxon>
        <taxon>Oscillospiraceae</taxon>
        <taxon>Neglectibacter</taxon>
    </lineage>
</organism>
<evidence type="ECO:0000259" key="17">
    <source>
        <dbReference type="PROSITE" id="PS51711"/>
    </source>
</evidence>
<evidence type="ECO:0000256" key="7">
    <source>
        <dbReference type="ARBA" id="ARBA00022741"/>
    </source>
</evidence>
<evidence type="ECO:0000256" key="5">
    <source>
        <dbReference type="ARBA" id="ARBA00022496"/>
    </source>
</evidence>
<dbReference type="InterPro" id="IPR006073">
    <property type="entry name" value="GTP-bd"/>
</dbReference>
<proteinExistence type="inferred from homology"/>
<keyword evidence="5 15" id="KW-0410">Iron transport</keyword>
<feature type="transmembrane region" description="Helical" evidence="15">
    <location>
        <begin position="606"/>
        <end position="629"/>
    </location>
</feature>
<feature type="transmembrane region" description="Helical" evidence="15">
    <location>
        <begin position="448"/>
        <end position="467"/>
    </location>
</feature>
<feature type="transmembrane region" description="Helical" evidence="15">
    <location>
        <begin position="308"/>
        <end position="326"/>
    </location>
</feature>
<dbReference type="Gene3D" id="1.10.287.1770">
    <property type="match status" value="1"/>
</dbReference>
<dbReference type="InterPro" id="IPR027417">
    <property type="entry name" value="P-loop_NTPase"/>
</dbReference>
<feature type="region of interest" description="Disordered" evidence="16">
    <location>
        <begin position="176"/>
        <end position="206"/>
    </location>
</feature>
<feature type="transmembrane region" description="Helical" evidence="15">
    <location>
        <begin position="675"/>
        <end position="698"/>
    </location>
</feature>
<dbReference type="PRINTS" id="PR00326">
    <property type="entry name" value="GTP1OBG"/>
</dbReference>
<reference evidence="18 19" key="1">
    <citation type="submission" date="2022-06" db="EMBL/GenBank/DDBJ databases">
        <title>Isolation of gut microbiota from human fecal samples.</title>
        <authorList>
            <person name="Pamer E.G."/>
            <person name="Barat B."/>
            <person name="Waligurski E."/>
            <person name="Medina S."/>
            <person name="Paddock L."/>
            <person name="Mostad J."/>
        </authorList>
    </citation>
    <scope>NUCLEOTIDE SEQUENCE [LARGE SCALE GENOMIC DNA]</scope>
    <source>
        <strain evidence="18 19">DFI.9.73</strain>
    </source>
</reference>
<dbReference type="NCBIfam" id="TIGR00231">
    <property type="entry name" value="small_GTP"/>
    <property type="match status" value="1"/>
</dbReference>
<keyword evidence="11 15" id="KW-0342">GTP-binding</keyword>
<feature type="transmembrane region" description="Helical" evidence="15">
    <location>
        <begin position="372"/>
        <end position="392"/>
    </location>
</feature>
<dbReference type="NCBIfam" id="TIGR00437">
    <property type="entry name" value="feoB"/>
    <property type="match status" value="1"/>
</dbReference>
<feature type="transmembrane region" description="Helical" evidence="15">
    <location>
        <begin position="479"/>
        <end position="501"/>
    </location>
</feature>
<dbReference type="SUPFAM" id="SSF52540">
    <property type="entry name" value="P-loop containing nucleoside triphosphate hydrolases"/>
    <property type="match status" value="1"/>
</dbReference>
<dbReference type="InterPro" id="IPR003373">
    <property type="entry name" value="Fe2_transport_prot-B"/>
</dbReference>
<accession>A0ABT1RV90</accession>
<evidence type="ECO:0000256" key="13">
    <source>
        <dbReference type="ARBA" id="ARBA00031200"/>
    </source>
</evidence>
<comment type="subcellular location">
    <subcellularLocation>
        <location evidence="2 15">Cell membrane</location>
        <topology evidence="2 15">Multi-pass membrane protein</topology>
    </subcellularLocation>
</comment>
<evidence type="ECO:0000256" key="9">
    <source>
        <dbReference type="ARBA" id="ARBA00023004"/>
    </source>
</evidence>
<keyword evidence="3 15" id="KW-0813">Transport</keyword>